<keyword evidence="4" id="KW-0670">Pyruvate</keyword>
<dbReference type="EMBL" id="CP021111">
    <property type="protein sequence ID" value="ARP94536.1"/>
    <property type="molecule type" value="Genomic_DNA"/>
</dbReference>
<keyword evidence="5" id="KW-1185">Reference proteome</keyword>
<keyword evidence="1" id="KW-0560">Oxidoreductase</keyword>
<dbReference type="PANTHER" id="PTHR43333:SF1">
    <property type="entry name" value="D-ISOMER SPECIFIC 2-HYDROXYACID DEHYDROGENASE NAD-BINDING DOMAIN-CONTAINING PROTEIN"/>
    <property type="match status" value="1"/>
</dbReference>
<keyword evidence="2" id="KW-0520">NAD</keyword>
<proteinExistence type="predicted"/>
<dbReference type="PANTHER" id="PTHR43333">
    <property type="entry name" value="2-HACID_DH_C DOMAIN-CONTAINING PROTEIN"/>
    <property type="match status" value="1"/>
</dbReference>
<reference evidence="4 5" key="1">
    <citation type="submission" date="2017-05" db="EMBL/GenBank/DDBJ databases">
        <title>Complete and WGS of Bordetella genogroups.</title>
        <authorList>
            <person name="Spilker T."/>
            <person name="LiPuma J."/>
        </authorList>
    </citation>
    <scope>NUCLEOTIDE SEQUENCE [LARGE SCALE GENOMIC DNA]</scope>
    <source>
        <strain evidence="4 5">AU7206</strain>
    </source>
</reference>
<dbReference type="STRING" id="463040.CAL15_09130"/>
<dbReference type="Proteomes" id="UP000194161">
    <property type="component" value="Chromosome"/>
</dbReference>
<dbReference type="GO" id="GO:0051287">
    <property type="term" value="F:NAD binding"/>
    <property type="evidence" value="ECO:0007669"/>
    <property type="project" value="InterPro"/>
</dbReference>
<accession>A0A1W6ZAW7</accession>
<dbReference type="InterPro" id="IPR006140">
    <property type="entry name" value="D-isomer_DH_NAD-bd"/>
</dbReference>
<evidence type="ECO:0000313" key="5">
    <source>
        <dbReference type="Proteomes" id="UP000194161"/>
    </source>
</evidence>
<sequence length="312" mass="33534">MRITINSGGPQALDEWRGHFRDFNPAIEVVGWDAARAHPAGIGYALVWAPEAGRLAALPDLKLVISAGAGVDGILADPLLPPTLPIARMITDSTATVMGDYVLTAALMLMRDVRAMALDQAERRWRTRDNPPALAQVRVGVMGLGQLGAHTAQRLAHVGFDVAGWSRSRAALPGVACFAGQEEFAPFLARTDILVCLLPGTDATRGILGARTFAQLPRGAGIINVGRGSHLVQADLLQALDAGQLKGAVLDVFDTEPLPVESPLWSHPGIVITPHCGATPDRRERARKAVDIIERWERGETLELIYDCQRGY</sequence>
<gene>
    <name evidence="4" type="ORF">CAL15_09130</name>
</gene>
<dbReference type="OrthoDB" id="9787219at2"/>
<protein>
    <submittedName>
        <fullName evidence="4">Glyoxylate/hydroxypyruvate reductase A</fullName>
    </submittedName>
</protein>
<evidence type="ECO:0000259" key="3">
    <source>
        <dbReference type="Pfam" id="PF02826"/>
    </source>
</evidence>
<dbReference type="Gene3D" id="3.40.50.720">
    <property type="entry name" value="NAD(P)-binding Rossmann-like Domain"/>
    <property type="match status" value="2"/>
</dbReference>
<dbReference type="Pfam" id="PF02826">
    <property type="entry name" value="2-Hacid_dh_C"/>
    <property type="match status" value="1"/>
</dbReference>
<dbReference type="KEGG" id="bgm:CAL15_09130"/>
<dbReference type="GO" id="GO:0016491">
    <property type="term" value="F:oxidoreductase activity"/>
    <property type="evidence" value="ECO:0007669"/>
    <property type="project" value="UniProtKB-KW"/>
</dbReference>
<dbReference type="SUPFAM" id="SSF51735">
    <property type="entry name" value="NAD(P)-binding Rossmann-fold domains"/>
    <property type="match status" value="1"/>
</dbReference>
<evidence type="ECO:0000313" key="4">
    <source>
        <dbReference type="EMBL" id="ARP94536.1"/>
    </source>
</evidence>
<dbReference type="CDD" id="cd12164">
    <property type="entry name" value="GDH_like_2"/>
    <property type="match status" value="1"/>
</dbReference>
<name>A0A1W6ZAW7_9BORD</name>
<dbReference type="RefSeq" id="WP_086078304.1">
    <property type="nucleotide sequence ID" value="NZ_CP021111.1"/>
</dbReference>
<organism evidence="4 5">
    <name type="scientific">Bordetella genomosp. 13</name>
    <dbReference type="NCBI Taxonomy" id="463040"/>
    <lineage>
        <taxon>Bacteria</taxon>
        <taxon>Pseudomonadati</taxon>
        <taxon>Pseudomonadota</taxon>
        <taxon>Betaproteobacteria</taxon>
        <taxon>Burkholderiales</taxon>
        <taxon>Alcaligenaceae</taxon>
        <taxon>Bordetella</taxon>
    </lineage>
</organism>
<feature type="domain" description="D-isomer specific 2-hydroxyacid dehydrogenase NAD-binding" evidence="3">
    <location>
        <begin position="104"/>
        <end position="277"/>
    </location>
</feature>
<dbReference type="AlphaFoldDB" id="A0A1W6ZAW7"/>
<dbReference type="InterPro" id="IPR036291">
    <property type="entry name" value="NAD(P)-bd_dom_sf"/>
</dbReference>
<evidence type="ECO:0000256" key="2">
    <source>
        <dbReference type="ARBA" id="ARBA00023027"/>
    </source>
</evidence>
<evidence type="ECO:0000256" key="1">
    <source>
        <dbReference type="ARBA" id="ARBA00023002"/>
    </source>
</evidence>